<dbReference type="Proteomes" id="UP000271380">
    <property type="component" value="Chromosome"/>
</dbReference>
<dbReference type="RefSeq" id="WP_126316381.1">
    <property type="nucleotide sequence ID" value="NZ_CP011312.1"/>
</dbReference>
<evidence type="ECO:0000256" key="1">
    <source>
        <dbReference type="SAM" id="Phobius"/>
    </source>
</evidence>
<dbReference type="KEGG" id="cku:UL82_01140"/>
<evidence type="ECO:0000313" key="3">
    <source>
        <dbReference type="EMBL" id="VEH05164.1"/>
    </source>
</evidence>
<evidence type="ECO:0000313" key="4">
    <source>
        <dbReference type="Proteomes" id="UP000033457"/>
    </source>
</evidence>
<evidence type="ECO:0000313" key="5">
    <source>
        <dbReference type="Proteomes" id="UP000271380"/>
    </source>
</evidence>
<protein>
    <submittedName>
        <fullName evidence="3">Hypothetical membrane protein</fullName>
    </submittedName>
</protein>
<feature type="transmembrane region" description="Helical" evidence="1">
    <location>
        <begin position="42"/>
        <end position="67"/>
    </location>
</feature>
<reference evidence="2" key="1">
    <citation type="journal article" date="2015" name="Genome Announc.">
        <title>Complete Genome Sequence of Corynebacterium kutscheri DSM 20755, a Corynebacterial Type Strain with Remarkably Low G+C Content of Chromosomal DNA.</title>
        <authorList>
            <person name="Ruckert C."/>
            <person name="Albersmeier A."/>
            <person name="Winkler A."/>
            <person name="Tauch A."/>
        </authorList>
    </citation>
    <scope>NUCLEOTIDE SEQUENCE [LARGE SCALE GENOMIC DNA]</scope>
    <source>
        <strain evidence="2">DSM 20755</strain>
    </source>
</reference>
<evidence type="ECO:0000313" key="2">
    <source>
        <dbReference type="EMBL" id="AKE40460.1"/>
    </source>
</evidence>
<sequence>MAGTTVDNKGYPVFSGRMEYIDGYDPVSLYAPHSSLQRMSTWLGMGMILTSLAGLGTFVFGLGSGLVGTQEHYLAYTIGGAVAAAILIIGGFALIYRGRRYYRQYRAETGRVN</sequence>
<dbReference type="EMBL" id="LR134377">
    <property type="protein sequence ID" value="VEH05164.1"/>
    <property type="molecule type" value="Genomic_DNA"/>
</dbReference>
<dbReference type="HOGENOM" id="CLU_157817_0_0_11"/>
<dbReference type="AlphaFoldDB" id="A0A0F6QZ14"/>
<reference evidence="3 5" key="2">
    <citation type="submission" date="2018-12" db="EMBL/GenBank/DDBJ databases">
        <authorList>
            <consortium name="Pathogen Informatics"/>
        </authorList>
    </citation>
    <scope>NUCLEOTIDE SEQUENCE [LARGE SCALE GENOMIC DNA]</scope>
    <source>
        <strain evidence="3 5">NCTC949</strain>
    </source>
</reference>
<dbReference type="Proteomes" id="UP000033457">
    <property type="component" value="Chromosome"/>
</dbReference>
<dbReference type="EMBL" id="CP011312">
    <property type="protein sequence ID" value="AKE40460.1"/>
    <property type="molecule type" value="Genomic_DNA"/>
</dbReference>
<feature type="transmembrane region" description="Helical" evidence="1">
    <location>
        <begin position="73"/>
        <end position="96"/>
    </location>
</feature>
<dbReference type="OrthoDB" id="4422894at2"/>
<keyword evidence="1" id="KW-1133">Transmembrane helix</keyword>
<organism evidence="2 4">
    <name type="scientific">Corynebacterium kutscheri</name>
    <dbReference type="NCBI Taxonomy" id="35755"/>
    <lineage>
        <taxon>Bacteria</taxon>
        <taxon>Bacillati</taxon>
        <taxon>Actinomycetota</taxon>
        <taxon>Actinomycetes</taxon>
        <taxon>Mycobacteriales</taxon>
        <taxon>Corynebacteriaceae</taxon>
        <taxon>Corynebacterium</taxon>
    </lineage>
</organism>
<keyword evidence="1" id="KW-0812">Transmembrane</keyword>
<keyword evidence="4" id="KW-1185">Reference proteome</keyword>
<accession>A0A0F6QZ14</accession>
<keyword evidence="1" id="KW-0472">Membrane</keyword>
<dbReference type="STRING" id="35755.UL82_01140"/>
<name>A0A0F6QZ14_9CORY</name>
<proteinExistence type="predicted"/>
<gene>
    <name evidence="3" type="ORF">NCTC949_00463</name>
    <name evidence="2" type="ORF">UL82_01140</name>
</gene>